<dbReference type="OrthoDB" id="4752448at2"/>
<organism evidence="1 2">
    <name type="scientific">Mycobacterium conspicuum</name>
    <dbReference type="NCBI Taxonomy" id="44010"/>
    <lineage>
        <taxon>Bacteria</taxon>
        <taxon>Bacillati</taxon>
        <taxon>Actinomycetota</taxon>
        <taxon>Actinomycetes</taxon>
        <taxon>Mycobacteriales</taxon>
        <taxon>Mycobacteriaceae</taxon>
        <taxon>Mycobacterium</taxon>
    </lineage>
</organism>
<accession>A0A1X1T3K7</accession>
<sequence>MSFVSTMPELIESAAGDLENLRSTLGAATATATPPTAGIVAAAQDEVSVAVAALFSAHARQFHSLSARASAFHGQFVRSLQSSAEAYLSAETANAQQVVADVQSAIGSITGAPALLRGAADSSNPYEELVANTSANLRALRAAIAANPAPVLHQFLANQQAYAQQIFTAIDHFAQNFPESVPIAIQAFFDRLAAFNPVAFVEQVINNQLGYAHTIGTALSHAAHDFTVGLQALPAAFESALQDVFSGNIGGAVSTLSDAFVNLFFTGFSTVTSGSLTNFTAVVTPTGTLGDLLPILGIPGEMAQNFTNFLVPGSVAAQMAQNVTNAIETFNDTSIVANAGLAIRIFPPAVGFFLNAHFGMPITLLLEAAGGPVNALHAADLSARAFTNALRAGDFGGAFDALVGAPAVITNGLLNGELIAPISFNAGGYPVTIDLPLNGLLVPATPYKASVTVTIGNTPFTATTNVGGTPISGLVPALMTYVPEQLAEAIGA</sequence>
<dbReference type="Gene3D" id="1.10.287.850">
    <property type="entry name" value="HP0062-like domain"/>
    <property type="match status" value="1"/>
</dbReference>
<name>A0A1X1T3K7_9MYCO</name>
<dbReference type="InterPro" id="IPR000084">
    <property type="entry name" value="PE-PGRS_N"/>
</dbReference>
<protein>
    <submittedName>
        <fullName evidence="1">Uncharacterized protein</fullName>
    </submittedName>
</protein>
<dbReference type="Pfam" id="PF00934">
    <property type="entry name" value="PE"/>
    <property type="match status" value="1"/>
</dbReference>
<dbReference type="AlphaFoldDB" id="A0A1X1T3K7"/>
<dbReference type="InterPro" id="IPR038332">
    <property type="entry name" value="PPE_sf"/>
</dbReference>
<evidence type="ECO:0000313" key="2">
    <source>
        <dbReference type="Proteomes" id="UP000467385"/>
    </source>
</evidence>
<dbReference type="SUPFAM" id="SSF140459">
    <property type="entry name" value="PE/PPE dimer-like"/>
    <property type="match status" value="1"/>
</dbReference>
<gene>
    <name evidence="1" type="ORF">MCNS_24060</name>
</gene>
<dbReference type="Proteomes" id="UP000467385">
    <property type="component" value="Chromosome"/>
</dbReference>
<proteinExistence type="predicted"/>
<dbReference type="EMBL" id="AP022613">
    <property type="protein sequence ID" value="BBZ39343.1"/>
    <property type="molecule type" value="Genomic_DNA"/>
</dbReference>
<dbReference type="RefSeq" id="WP_085234263.1">
    <property type="nucleotide sequence ID" value="NZ_AP022613.1"/>
</dbReference>
<reference evidence="1 2" key="1">
    <citation type="journal article" date="2019" name="Emerg. Microbes Infect.">
        <title>Comprehensive subspecies identification of 175 nontuberculous mycobacteria species based on 7547 genomic profiles.</title>
        <authorList>
            <person name="Matsumoto Y."/>
            <person name="Kinjo T."/>
            <person name="Motooka D."/>
            <person name="Nabeya D."/>
            <person name="Jung N."/>
            <person name="Uechi K."/>
            <person name="Horii T."/>
            <person name="Iida T."/>
            <person name="Fujita J."/>
            <person name="Nakamura S."/>
        </authorList>
    </citation>
    <scope>NUCLEOTIDE SEQUENCE [LARGE SCALE GENOMIC DNA]</scope>
    <source>
        <strain evidence="1 2">JCM 14738</strain>
    </source>
</reference>
<keyword evidence="2" id="KW-1185">Reference proteome</keyword>
<dbReference type="STRING" id="44010.AWC00_18820"/>
<evidence type="ECO:0000313" key="1">
    <source>
        <dbReference type="EMBL" id="BBZ39343.1"/>
    </source>
</evidence>